<dbReference type="RefSeq" id="WP_112143297.1">
    <property type="nucleotide sequence ID" value="NZ_PRLC01000001.1"/>
</dbReference>
<name>A0A329UL28_9FIRM</name>
<dbReference type="EMBL" id="PRLC01000001">
    <property type="protein sequence ID" value="RAW63532.1"/>
    <property type="molecule type" value="Genomic_DNA"/>
</dbReference>
<comment type="caution">
    <text evidence="1">The sequence shown here is derived from an EMBL/GenBank/DDBJ whole genome shotgun (WGS) entry which is preliminary data.</text>
</comment>
<accession>A0A329UL28</accession>
<dbReference type="Proteomes" id="UP000250429">
    <property type="component" value="Unassembled WGS sequence"/>
</dbReference>
<sequence length="74" mass="8702">MEDIMLIRSSFLRRIISQIINKMLKKQFPGVELELKDAQANWSEKEQKMKVHLELDAEVTKAQLVDILKKNHVI</sequence>
<gene>
    <name evidence="1" type="ORF">C4N23_00510</name>
</gene>
<keyword evidence="2" id="KW-1185">Reference proteome</keyword>
<evidence type="ECO:0000313" key="1">
    <source>
        <dbReference type="EMBL" id="RAW63532.1"/>
    </source>
</evidence>
<evidence type="ECO:0000313" key="2">
    <source>
        <dbReference type="Proteomes" id="UP000250429"/>
    </source>
</evidence>
<protein>
    <submittedName>
        <fullName evidence="1">Uncharacterized protein</fullName>
    </submittedName>
</protein>
<proteinExistence type="predicted"/>
<dbReference type="AlphaFoldDB" id="A0A329UL28"/>
<organism evidence="1 2">
    <name type="scientific">Faecalibacterium hattorii</name>
    <dbReference type="NCBI Taxonomy" id="2935520"/>
    <lineage>
        <taxon>Bacteria</taxon>
        <taxon>Bacillati</taxon>
        <taxon>Bacillota</taxon>
        <taxon>Clostridia</taxon>
        <taxon>Eubacteriales</taxon>
        <taxon>Oscillospiraceae</taxon>
        <taxon>Faecalibacterium</taxon>
    </lineage>
</organism>
<reference evidence="1 2" key="1">
    <citation type="submission" date="2018-02" db="EMBL/GenBank/DDBJ databases">
        <title>Complete genome sequencing of Faecalibacterium prausnitzii strains isolated from the human gut.</title>
        <authorList>
            <person name="Fitzgerald B.C."/>
            <person name="Shkoporov A.N."/>
            <person name="Ross P.R."/>
            <person name="Hill C."/>
        </authorList>
    </citation>
    <scope>NUCLEOTIDE SEQUENCE [LARGE SCALE GENOMIC DNA]</scope>
    <source>
        <strain evidence="1 2">APC922/41-1</strain>
    </source>
</reference>